<dbReference type="EMBL" id="MPUH01002435">
    <property type="protein sequence ID" value="OMJ65124.1"/>
    <property type="molecule type" value="Genomic_DNA"/>
</dbReference>
<name>A0A1R2AKV7_9CILI</name>
<evidence type="ECO:0000313" key="3">
    <source>
        <dbReference type="Proteomes" id="UP000187209"/>
    </source>
</evidence>
<keyword evidence="3" id="KW-1185">Reference proteome</keyword>
<dbReference type="Proteomes" id="UP000187209">
    <property type="component" value="Unassembled WGS sequence"/>
</dbReference>
<accession>A0A1R2AKV7</accession>
<feature type="signal peptide" evidence="1">
    <location>
        <begin position="1"/>
        <end position="16"/>
    </location>
</feature>
<evidence type="ECO:0000313" key="2">
    <source>
        <dbReference type="EMBL" id="OMJ65124.1"/>
    </source>
</evidence>
<keyword evidence="1" id="KW-0732">Signal</keyword>
<evidence type="ECO:0000256" key="1">
    <source>
        <dbReference type="SAM" id="SignalP"/>
    </source>
</evidence>
<proteinExistence type="predicted"/>
<gene>
    <name evidence="2" type="ORF">SteCoe_39179</name>
</gene>
<sequence length="138" mass="15469">MKYFCSILILLSVCSSSLVTENAQQQVGSSCLPNPSFAISSFQASPWPPAKYEYLALNMTGTFQQSFDVSSISFRIKLNNNWGDYEYVVNENFNQGSTISLTFYSYSGSQSGNYLQEIFLMSTSGQILSCWQFIYAIS</sequence>
<organism evidence="2 3">
    <name type="scientific">Stentor coeruleus</name>
    <dbReference type="NCBI Taxonomy" id="5963"/>
    <lineage>
        <taxon>Eukaryota</taxon>
        <taxon>Sar</taxon>
        <taxon>Alveolata</taxon>
        <taxon>Ciliophora</taxon>
        <taxon>Postciliodesmatophora</taxon>
        <taxon>Heterotrichea</taxon>
        <taxon>Heterotrichida</taxon>
        <taxon>Stentoridae</taxon>
        <taxon>Stentor</taxon>
    </lineage>
</organism>
<comment type="caution">
    <text evidence="2">The sequence shown here is derived from an EMBL/GenBank/DDBJ whole genome shotgun (WGS) entry which is preliminary data.</text>
</comment>
<feature type="chain" id="PRO_5011983261" evidence="1">
    <location>
        <begin position="17"/>
        <end position="138"/>
    </location>
</feature>
<reference evidence="2 3" key="1">
    <citation type="submission" date="2016-11" db="EMBL/GenBank/DDBJ databases">
        <title>The macronuclear genome of Stentor coeruleus: a giant cell with tiny introns.</title>
        <authorList>
            <person name="Slabodnick M."/>
            <person name="Ruby J.G."/>
            <person name="Reiff S.B."/>
            <person name="Swart E.C."/>
            <person name="Gosai S."/>
            <person name="Prabakaran S."/>
            <person name="Witkowska E."/>
            <person name="Larue G.E."/>
            <person name="Fisher S."/>
            <person name="Freeman R.M."/>
            <person name="Gunawardena J."/>
            <person name="Chu W."/>
            <person name="Stover N.A."/>
            <person name="Gregory B.D."/>
            <person name="Nowacki M."/>
            <person name="Derisi J."/>
            <person name="Roy S.W."/>
            <person name="Marshall W.F."/>
            <person name="Sood P."/>
        </authorList>
    </citation>
    <scope>NUCLEOTIDE SEQUENCE [LARGE SCALE GENOMIC DNA]</scope>
    <source>
        <strain evidence="2">WM001</strain>
    </source>
</reference>
<protein>
    <submittedName>
        <fullName evidence="2">Uncharacterized protein</fullName>
    </submittedName>
</protein>
<dbReference type="AlphaFoldDB" id="A0A1R2AKV7"/>